<evidence type="ECO:0000313" key="2">
    <source>
        <dbReference type="EMBL" id="CAG9622382.1"/>
    </source>
</evidence>
<accession>A0ABM8YR20</accession>
<protein>
    <submittedName>
        <fullName evidence="2">Uncharacterized protein</fullName>
    </submittedName>
</protein>
<feature type="transmembrane region" description="Helical" evidence="1">
    <location>
        <begin position="218"/>
        <end position="234"/>
    </location>
</feature>
<proteinExistence type="predicted"/>
<name>A0ABM8YR20_9BACI</name>
<feature type="transmembrane region" description="Helical" evidence="1">
    <location>
        <begin position="188"/>
        <end position="211"/>
    </location>
</feature>
<sequence length="244" mass="27679">MKMGLNKLNGSVIIGIILLFNYIIYRLEAIPPLPKEIIWGSLIDLMVIVPILIFYLSNKKFSAFPFIVLVGLSALYLIIPAEMLVNYAFTSLLGFAGRISFASLVLLILYQLIKKIIAINHSLKNHQISISFLQERLDIALKENGMGSSIFTILATHVSMIYYAFFSWKNKSCSNDQISTYSFHKKSSYIAIQIMLIHAIILETAGIHFFLHTLNEKVAYIVLVVNIYTVIYFGRNTGYSFISF</sequence>
<feature type="transmembrane region" description="Helical" evidence="1">
    <location>
        <begin position="87"/>
        <end position="110"/>
    </location>
</feature>
<organism evidence="2 3">
    <name type="scientific">Sutcliffiella rhizosphaerae</name>
    <dbReference type="NCBI Taxonomy" id="2880967"/>
    <lineage>
        <taxon>Bacteria</taxon>
        <taxon>Bacillati</taxon>
        <taxon>Bacillota</taxon>
        <taxon>Bacilli</taxon>
        <taxon>Bacillales</taxon>
        <taxon>Bacillaceae</taxon>
        <taxon>Sutcliffiella</taxon>
    </lineage>
</organism>
<keyword evidence="1" id="KW-0812">Transmembrane</keyword>
<feature type="transmembrane region" description="Helical" evidence="1">
    <location>
        <begin position="7"/>
        <end position="25"/>
    </location>
</feature>
<feature type="transmembrane region" description="Helical" evidence="1">
    <location>
        <begin position="63"/>
        <end position="81"/>
    </location>
</feature>
<gene>
    <name evidence="2" type="ORF">BACCIP111883_03173</name>
</gene>
<keyword evidence="1" id="KW-0472">Membrane</keyword>
<keyword evidence="1" id="KW-1133">Transmembrane helix</keyword>
<evidence type="ECO:0000256" key="1">
    <source>
        <dbReference type="SAM" id="Phobius"/>
    </source>
</evidence>
<dbReference type="Proteomes" id="UP000789833">
    <property type="component" value="Unassembled WGS sequence"/>
</dbReference>
<dbReference type="RefSeq" id="WP_230502782.1">
    <property type="nucleotide sequence ID" value="NZ_CAKJTJ010000020.1"/>
</dbReference>
<comment type="caution">
    <text evidence="2">The sequence shown here is derived from an EMBL/GenBank/DDBJ whole genome shotgun (WGS) entry which is preliminary data.</text>
</comment>
<evidence type="ECO:0000313" key="3">
    <source>
        <dbReference type="Proteomes" id="UP000789833"/>
    </source>
</evidence>
<feature type="transmembrane region" description="Helical" evidence="1">
    <location>
        <begin position="37"/>
        <end position="56"/>
    </location>
</feature>
<keyword evidence="3" id="KW-1185">Reference proteome</keyword>
<feature type="transmembrane region" description="Helical" evidence="1">
    <location>
        <begin position="150"/>
        <end position="168"/>
    </location>
</feature>
<reference evidence="2 3" key="1">
    <citation type="submission" date="2021-10" db="EMBL/GenBank/DDBJ databases">
        <authorList>
            <person name="Criscuolo A."/>
        </authorList>
    </citation>
    <scope>NUCLEOTIDE SEQUENCE [LARGE SCALE GENOMIC DNA]</scope>
    <source>
        <strain evidence="3">CIP 111883</strain>
    </source>
</reference>
<dbReference type="EMBL" id="CAKJTJ010000020">
    <property type="protein sequence ID" value="CAG9622382.1"/>
    <property type="molecule type" value="Genomic_DNA"/>
</dbReference>